<keyword evidence="2" id="KW-1185">Reference proteome</keyword>
<protein>
    <submittedName>
        <fullName evidence="1">Uncharacterized protein</fullName>
    </submittedName>
</protein>
<comment type="caution">
    <text evidence="1">The sequence shown here is derived from an EMBL/GenBank/DDBJ whole genome shotgun (WGS) entry which is preliminary data.</text>
</comment>
<dbReference type="EMBL" id="MNCJ02000331">
    <property type="protein sequence ID" value="KAF5758101.1"/>
    <property type="molecule type" value="Genomic_DNA"/>
</dbReference>
<evidence type="ECO:0000313" key="2">
    <source>
        <dbReference type="Proteomes" id="UP000215914"/>
    </source>
</evidence>
<organism evidence="1 2">
    <name type="scientific">Helianthus annuus</name>
    <name type="common">Common sunflower</name>
    <dbReference type="NCBI Taxonomy" id="4232"/>
    <lineage>
        <taxon>Eukaryota</taxon>
        <taxon>Viridiplantae</taxon>
        <taxon>Streptophyta</taxon>
        <taxon>Embryophyta</taxon>
        <taxon>Tracheophyta</taxon>
        <taxon>Spermatophyta</taxon>
        <taxon>Magnoliopsida</taxon>
        <taxon>eudicotyledons</taxon>
        <taxon>Gunneridae</taxon>
        <taxon>Pentapetalae</taxon>
        <taxon>asterids</taxon>
        <taxon>campanulids</taxon>
        <taxon>Asterales</taxon>
        <taxon>Asteraceae</taxon>
        <taxon>Asteroideae</taxon>
        <taxon>Heliantheae alliance</taxon>
        <taxon>Heliantheae</taxon>
        <taxon>Helianthus</taxon>
    </lineage>
</organism>
<name>A0A9K3DMQ1_HELAN</name>
<dbReference type="Gramene" id="mRNA:HanXRQr2_Chr16g0725471">
    <property type="protein sequence ID" value="CDS:HanXRQr2_Chr16g0725471.1"/>
    <property type="gene ID" value="HanXRQr2_Chr16g0725471"/>
</dbReference>
<dbReference type="AlphaFoldDB" id="A0A9K3DMQ1"/>
<reference evidence="1" key="2">
    <citation type="submission" date="2020-06" db="EMBL/GenBank/DDBJ databases">
        <title>Helianthus annuus Genome sequencing and assembly Release 2.</title>
        <authorList>
            <person name="Gouzy J."/>
            <person name="Langlade N."/>
            <person name="Munos S."/>
        </authorList>
    </citation>
    <scope>NUCLEOTIDE SEQUENCE</scope>
    <source>
        <tissue evidence="1">Leaves</tissue>
    </source>
</reference>
<accession>A0A9K3DMQ1</accession>
<gene>
    <name evidence="1" type="ORF">HanXRQr2_Chr16g0725471</name>
</gene>
<sequence length="137" mass="15982">MVDLGPYPFTGSLTFKCVGDTPSFHYPKPKPGITYNWLTNFLLSNGYQRILGWDRLQQGNKMNAYLMLLGHVLFPVLMVGTGKSRWHQPIGQSWYKHRIRSQGYQWYFGLKRIHKQCNWMFSSCRRSVVLNGKCTAM</sequence>
<evidence type="ECO:0000313" key="1">
    <source>
        <dbReference type="EMBL" id="KAF5758101.1"/>
    </source>
</evidence>
<dbReference type="Proteomes" id="UP000215914">
    <property type="component" value="Unassembled WGS sequence"/>
</dbReference>
<proteinExistence type="predicted"/>
<reference evidence="1" key="1">
    <citation type="journal article" date="2017" name="Nature">
        <title>The sunflower genome provides insights into oil metabolism, flowering and Asterid evolution.</title>
        <authorList>
            <person name="Badouin H."/>
            <person name="Gouzy J."/>
            <person name="Grassa C.J."/>
            <person name="Murat F."/>
            <person name="Staton S.E."/>
            <person name="Cottret L."/>
            <person name="Lelandais-Briere C."/>
            <person name="Owens G.L."/>
            <person name="Carrere S."/>
            <person name="Mayjonade B."/>
            <person name="Legrand L."/>
            <person name="Gill N."/>
            <person name="Kane N.C."/>
            <person name="Bowers J.E."/>
            <person name="Hubner S."/>
            <person name="Bellec A."/>
            <person name="Berard A."/>
            <person name="Berges H."/>
            <person name="Blanchet N."/>
            <person name="Boniface M.C."/>
            <person name="Brunel D."/>
            <person name="Catrice O."/>
            <person name="Chaidir N."/>
            <person name="Claudel C."/>
            <person name="Donnadieu C."/>
            <person name="Faraut T."/>
            <person name="Fievet G."/>
            <person name="Helmstetter N."/>
            <person name="King M."/>
            <person name="Knapp S.J."/>
            <person name="Lai Z."/>
            <person name="Le Paslier M.C."/>
            <person name="Lippi Y."/>
            <person name="Lorenzon L."/>
            <person name="Mandel J.R."/>
            <person name="Marage G."/>
            <person name="Marchand G."/>
            <person name="Marquand E."/>
            <person name="Bret-Mestries E."/>
            <person name="Morien E."/>
            <person name="Nambeesan S."/>
            <person name="Nguyen T."/>
            <person name="Pegot-Espagnet P."/>
            <person name="Pouilly N."/>
            <person name="Raftis F."/>
            <person name="Sallet E."/>
            <person name="Schiex T."/>
            <person name="Thomas J."/>
            <person name="Vandecasteele C."/>
            <person name="Vares D."/>
            <person name="Vear F."/>
            <person name="Vautrin S."/>
            <person name="Crespi M."/>
            <person name="Mangin B."/>
            <person name="Burke J.M."/>
            <person name="Salse J."/>
            <person name="Munos S."/>
            <person name="Vincourt P."/>
            <person name="Rieseberg L.H."/>
            <person name="Langlade N.B."/>
        </authorList>
    </citation>
    <scope>NUCLEOTIDE SEQUENCE</scope>
    <source>
        <tissue evidence="1">Leaves</tissue>
    </source>
</reference>